<evidence type="ECO:0000256" key="1">
    <source>
        <dbReference type="SAM" id="Coils"/>
    </source>
</evidence>
<sequence>MLFDDMEDTDKGPFCKPFGQLFYENLEKMPSFQIVEAYLSFLLDAQDKIQKAIAILEGALKKGTERLKEIENPDLLQFYFGKITTARGEIEKEIERLSHNRRDIESLISEYSEKGIFNVPLKEFMTTFDAEYPIRVEKKHIDSDECYITEIKASDLTGSADFEHLNRVMTGYILRKLLKSK</sequence>
<evidence type="ECO:0000313" key="2">
    <source>
        <dbReference type="EMBL" id="HHS63269.1"/>
    </source>
</evidence>
<dbReference type="EMBL" id="DTHJ01000135">
    <property type="protein sequence ID" value="HHS63269.1"/>
    <property type="molecule type" value="Genomic_DNA"/>
</dbReference>
<feature type="coiled-coil region" evidence="1">
    <location>
        <begin position="87"/>
        <end position="114"/>
    </location>
</feature>
<dbReference type="AlphaFoldDB" id="A0A7C6ENJ1"/>
<accession>A0A7C6ENJ1</accession>
<keyword evidence="1" id="KW-0175">Coiled coil</keyword>
<comment type="caution">
    <text evidence="2">The sequence shown here is derived from an EMBL/GenBank/DDBJ whole genome shotgun (WGS) entry which is preliminary data.</text>
</comment>
<name>A0A7C6ENJ1_UNCW3</name>
<reference evidence="2" key="1">
    <citation type="journal article" date="2020" name="mSystems">
        <title>Genome- and Community-Level Interaction Insights into Carbon Utilization and Element Cycling Functions of Hydrothermarchaeota in Hydrothermal Sediment.</title>
        <authorList>
            <person name="Zhou Z."/>
            <person name="Liu Y."/>
            <person name="Xu W."/>
            <person name="Pan J."/>
            <person name="Luo Z.H."/>
            <person name="Li M."/>
        </authorList>
    </citation>
    <scope>NUCLEOTIDE SEQUENCE [LARGE SCALE GENOMIC DNA]</scope>
    <source>
        <strain evidence="2">SpSt-783</strain>
    </source>
</reference>
<organism evidence="2">
    <name type="scientific">candidate division WOR-3 bacterium</name>
    <dbReference type="NCBI Taxonomy" id="2052148"/>
    <lineage>
        <taxon>Bacteria</taxon>
        <taxon>Bacteria division WOR-3</taxon>
    </lineage>
</organism>
<proteinExistence type="predicted"/>
<protein>
    <submittedName>
        <fullName evidence="2">Uncharacterized protein</fullName>
    </submittedName>
</protein>
<gene>
    <name evidence="2" type="ORF">ENV70_06640</name>
</gene>